<dbReference type="AlphaFoldDB" id="A0A3D8RXM6"/>
<evidence type="ECO:0000313" key="3">
    <source>
        <dbReference type="EMBL" id="RDW78571.1"/>
    </source>
</evidence>
<dbReference type="Proteomes" id="UP000256690">
    <property type="component" value="Unassembled WGS sequence"/>
</dbReference>
<feature type="compositionally biased region" description="Basic and acidic residues" evidence="1">
    <location>
        <begin position="1"/>
        <end position="10"/>
    </location>
</feature>
<protein>
    <recommendedName>
        <fullName evidence="2">BZIP domain-containing protein</fullName>
    </recommendedName>
</protein>
<feature type="region of interest" description="Disordered" evidence="1">
    <location>
        <begin position="1"/>
        <end position="90"/>
    </location>
</feature>
<dbReference type="PANTHER" id="PTHR38116:SF5">
    <property type="entry name" value="BZIP DOMAIN-CONTAINING PROTEIN"/>
    <property type="match status" value="1"/>
</dbReference>
<dbReference type="EMBL" id="PVWQ01000006">
    <property type="protein sequence ID" value="RDW78571.1"/>
    <property type="molecule type" value="Genomic_DNA"/>
</dbReference>
<dbReference type="PANTHER" id="PTHR38116">
    <property type="entry name" value="CHROMOSOME 7, WHOLE GENOME SHOTGUN SEQUENCE"/>
    <property type="match status" value="1"/>
</dbReference>
<proteinExistence type="predicted"/>
<reference evidence="3 4" key="1">
    <citation type="journal article" date="2018" name="IMA Fungus">
        <title>IMA Genome-F 9: Draft genome sequence of Annulohypoxylon stygium, Aspergillus mulundensis, Berkeleyomyces basicola (syn. Thielaviopsis basicola), Ceratocystis smalleyi, two Cercospora beticola strains, Coleophoma cylindrospora, Fusarium fracticaudum, Phialophora cf. hyalina, and Morchella septimelata.</title>
        <authorList>
            <person name="Wingfield B.D."/>
            <person name="Bills G.F."/>
            <person name="Dong Y."/>
            <person name="Huang W."/>
            <person name="Nel W.J."/>
            <person name="Swalarsk-Parry B.S."/>
            <person name="Vaghefi N."/>
            <person name="Wilken P.M."/>
            <person name="An Z."/>
            <person name="de Beer Z.W."/>
            <person name="De Vos L."/>
            <person name="Chen L."/>
            <person name="Duong T.A."/>
            <person name="Gao Y."/>
            <person name="Hammerbacher A."/>
            <person name="Kikkert J.R."/>
            <person name="Li Y."/>
            <person name="Li H."/>
            <person name="Li K."/>
            <person name="Li Q."/>
            <person name="Liu X."/>
            <person name="Ma X."/>
            <person name="Naidoo K."/>
            <person name="Pethybridge S.J."/>
            <person name="Sun J."/>
            <person name="Steenkamp E.T."/>
            <person name="van der Nest M.A."/>
            <person name="van Wyk S."/>
            <person name="Wingfield M.J."/>
            <person name="Xiong C."/>
            <person name="Yue Q."/>
            <person name="Zhang X."/>
        </authorList>
    </citation>
    <scope>NUCLEOTIDE SEQUENCE [LARGE SCALE GENOMIC DNA]</scope>
    <source>
        <strain evidence="3 4">DSM 5745</strain>
    </source>
</reference>
<dbReference type="GeneID" id="38115793"/>
<evidence type="ECO:0000259" key="2">
    <source>
        <dbReference type="PROSITE" id="PS00036"/>
    </source>
</evidence>
<dbReference type="InterPro" id="IPR004827">
    <property type="entry name" value="bZIP"/>
</dbReference>
<dbReference type="Pfam" id="PF11905">
    <property type="entry name" value="DUF3425"/>
    <property type="match status" value="1"/>
</dbReference>
<dbReference type="RefSeq" id="XP_026603271.1">
    <property type="nucleotide sequence ID" value="XM_026747439.1"/>
</dbReference>
<dbReference type="GO" id="GO:0003700">
    <property type="term" value="F:DNA-binding transcription factor activity"/>
    <property type="evidence" value="ECO:0007669"/>
    <property type="project" value="InterPro"/>
</dbReference>
<feature type="domain" description="BZIP" evidence="2">
    <location>
        <begin position="28"/>
        <end position="43"/>
    </location>
</feature>
<accession>A0A3D8RXM6</accession>
<keyword evidence="4" id="KW-1185">Reference proteome</keyword>
<comment type="caution">
    <text evidence="3">The sequence shown here is derived from an EMBL/GenBank/DDBJ whole genome shotgun (WGS) entry which is preliminary data.</text>
</comment>
<evidence type="ECO:0000313" key="4">
    <source>
        <dbReference type="Proteomes" id="UP000256690"/>
    </source>
</evidence>
<feature type="compositionally biased region" description="Basic and acidic residues" evidence="1">
    <location>
        <begin position="43"/>
        <end position="52"/>
    </location>
</feature>
<name>A0A3D8RXM6_9EURO</name>
<dbReference type="OrthoDB" id="5973539at2759"/>
<dbReference type="CDD" id="cd14688">
    <property type="entry name" value="bZIP_YAP"/>
    <property type="match status" value="1"/>
</dbReference>
<sequence length="439" mass="48695">MPPRTRRQEPNESTGTQKRKPARRDPEKRRQQNIRAQKKYREKLRQRLEHLEAVAASATQPASQGLPGTAPSSSTSQSDNTTPATPQSTLDVSASLPTAITDYPQLAPQLDTIPLDLSLWNPNPHALVPDAPSSLGVWDPSTLPLSDGTLWYPPPLDQLTRTKTPDDTICPPNLDRTSQPVTSTTLVEVTNSNPLTLRSGVNHRPSLAWTTTVDCSCSSPHFTIQSGGPFSANPRQLKVLTTMPIADPYANSLRVDQHCTLTALFSVVEHVGLTMDIICCDDSTSLFFRADALTSDPLTKSNVISAVQKNFRSRVKHDLRPTKEQITISHHPMMDIYPSPTLRNNLVTRQGEYDEDEFFHDSLAGLICWGSAGIGQKDRNVSAGKASSGTPWDLRSWEAQEWFVKKYWSLLGGEDGELVRQTEWWRSVRGEAELDVVEL</sequence>
<feature type="compositionally biased region" description="Polar residues" evidence="1">
    <location>
        <begin position="70"/>
        <end position="90"/>
    </location>
</feature>
<evidence type="ECO:0000256" key="1">
    <source>
        <dbReference type="SAM" id="MobiDB-lite"/>
    </source>
</evidence>
<dbReference type="PROSITE" id="PS00036">
    <property type="entry name" value="BZIP_BASIC"/>
    <property type="match status" value="1"/>
</dbReference>
<dbReference type="InterPro" id="IPR021833">
    <property type="entry name" value="DUF3425"/>
</dbReference>
<organism evidence="3 4">
    <name type="scientific">Aspergillus mulundensis</name>
    <dbReference type="NCBI Taxonomy" id="1810919"/>
    <lineage>
        <taxon>Eukaryota</taxon>
        <taxon>Fungi</taxon>
        <taxon>Dikarya</taxon>
        <taxon>Ascomycota</taxon>
        <taxon>Pezizomycotina</taxon>
        <taxon>Eurotiomycetes</taxon>
        <taxon>Eurotiomycetidae</taxon>
        <taxon>Eurotiales</taxon>
        <taxon>Aspergillaceae</taxon>
        <taxon>Aspergillus</taxon>
        <taxon>Aspergillus subgen. Nidulantes</taxon>
    </lineage>
</organism>
<gene>
    <name evidence="3" type="ORF">DSM5745_05423</name>
</gene>